<organism evidence="2 3">
    <name type="scientific">Streptomyces canus</name>
    <dbReference type="NCBI Taxonomy" id="58343"/>
    <lineage>
        <taxon>Bacteria</taxon>
        <taxon>Bacillati</taxon>
        <taxon>Actinomycetota</taxon>
        <taxon>Actinomycetes</taxon>
        <taxon>Kitasatosporales</taxon>
        <taxon>Streptomycetaceae</taxon>
        <taxon>Streptomyces</taxon>
        <taxon>Streptomyces aurantiacus group</taxon>
    </lineage>
</organism>
<evidence type="ECO:0000256" key="1">
    <source>
        <dbReference type="SAM" id="MobiDB-lite"/>
    </source>
</evidence>
<dbReference type="AlphaFoldDB" id="A0AAW8FE68"/>
<dbReference type="RefSeq" id="WP_306976625.1">
    <property type="nucleotide sequence ID" value="NZ_JAUSZV010000005.1"/>
</dbReference>
<reference evidence="2" key="1">
    <citation type="submission" date="2023-07" db="EMBL/GenBank/DDBJ databases">
        <title>Comparative genomics of wheat-associated soil bacteria to identify genetic determinants of phenazine resistance.</title>
        <authorList>
            <person name="Mouncey N."/>
        </authorList>
    </citation>
    <scope>NUCLEOTIDE SEQUENCE</scope>
    <source>
        <strain evidence="2">V4I22</strain>
    </source>
</reference>
<sequence>MGEVPKMATPRKTAAAKPVADEVDNSENAVLSFTSNPDKAEDRRVLFTIDGDEYSVPAKFGPNVTLKFMNDMRKHGEMPAVLALLEKTLGEAKVEKLLDWDDLTDEVMAQIIDQVLTLVIGDSAGATGK</sequence>
<feature type="region of interest" description="Disordered" evidence="1">
    <location>
        <begin position="1"/>
        <end position="21"/>
    </location>
</feature>
<evidence type="ECO:0000313" key="3">
    <source>
        <dbReference type="Proteomes" id="UP001234216"/>
    </source>
</evidence>
<name>A0AAW8FE68_9ACTN</name>
<dbReference type="EMBL" id="JAUSZV010000005">
    <property type="protein sequence ID" value="MDQ0907788.1"/>
    <property type="molecule type" value="Genomic_DNA"/>
</dbReference>
<comment type="caution">
    <text evidence="2">The sequence shown here is derived from an EMBL/GenBank/DDBJ whole genome shotgun (WGS) entry which is preliminary data.</text>
</comment>
<evidence type="ECO:0000313" key="2">
    <source>
        <dbReference type="EMBL" id="MDQ0907788.1"/>
    </source>
</evidence>
<proteinExistence type="predicted"/>
<accession>A0AAW8FE68</accession>
<gene>
    <name evidence="2" type="ORF">QFZ22_003773</name>
</gene>
<protein>
    <recommendedName>
        <fullName evidence="4">Tail assembly chaperone</fullName>
    </recommendedName>
</protein>
<evidence type="ECO:0008006" key="4">
    <source>
        <dbReference type="Google" id="ProtNLM"/>
    </source>
</evidence>
<dbReference type="Proteomes" id="UP001234216">
    <property type="component" value="Unassembled WGS sequence"/>
</dbReference>